<gene>
    <name evidence="4" type="ORF">RRG08_005980</name>
</gene>
<feature type="domain" description="T-SNARE coiled-coil homology" evidence="3">
    <location>
        <begin position="263"/>
        <end position="325"/>
    </location>
</feature>
<keyword evidence="2" id="KW-0472">Membrane</keyword>
<dbReference type="EMBL" id="JAWDGP010005713">
    <property type="protein sequence ID" value="KAK3753392.1"/>
    <property type="molecule type" value="Genomic_DNA"/>
</dbReference>
<keyword evidence="5" id="KW-1185">Reference proteome</keyword>
<dbReference type="PANTHER" id="PTHR32089">
    <property type="entry name" value="METHYL-ACCEPTING CHEMOTAXIS PROTEIN MCPB"/>
    <property type="match status" value="1"/>
</dbReference>
<protein>
    <recommendedName>
        <fullName evidence="3">t-SNARE coiled-coil homology domain-containing protein</fullName>
    </recommendedName>
</protein>
<organism evidence="4 5">
    <name type="scientific">Elysia crispata</name>
    <name type="common">lettuce slug</name>
    <dbReference type="NCBI Taxonomy" id="231223"/>
    <lineage>
        <taxon>Eukaryota</taxon>
        <taxon>Metazoa</taxon>
        <taxon>Spiralia</taxon>
        <taxon>Lophotrochozoa</taxon>
        <taxon>Mollusca</taxon>
        <taxon>Gastropoda</taxon>
        <taxon>Heterobranchia</taxon>
        <taxon>Euthyneura</taxon>
        <taxon>Panpulmonata</taxon>
        <taxon>Sacoglossa</taxon>
        <taxon>Placobranchoidea</taxon>
        <taxon>Plakobranchidae</taxon>
        <taxon>Elysia</taxon>
    </lineage>
</organism>
<dbReference type="InterPro" id="IPR000727">
    <property type="entry name" value="T_SNARE_dom"/>
</dbReference>
<comment type="subcellular location">
    <subcellularLocation>
        <location evidence="1">Cell inner membrane</location>
        <topology evidence="1">Multi-pass membrane protein</topology>
    </subcellularLocation>
</comment>
<comment type="caution">
    <text evidence="4">The sequence shown here is derived from an EMBL/GenBank/DDBJ whole genome shotgun (WGS) entry which is preliminary data.</text>
</comment>
<feature type="domain" description="T-SNARE coiled-coil homology" evidence="3">
    <location>
        <begin position="193"/>
        <end position="255"/>
    </location>
</feature>
<evidence type="ECO:0000313" key="4">
    <source>
        <dbReference type="EMBL" id="KAK3753392.1"/>
    </source>
</evidence>
<evidence type="ECO:0000256" key="1">
    <source>
        <dbReference type="ARBA" id="ARBA00004429"/>
    </source>
</evidence>
<proteinExistence type="predicted"/>
<name>A0AAE1D256_9GAST</name>
<dbReference type="PANTHER" id="PTHR32089:SF112">
    <property type="entry name" value="LYSOZYME-LIKE PROTEIN-RELATED"/>
    <property type="match status" value="1"/>
</dbReference>
<dbReference type="PROSITE" id="PS50192">
    <property type="entry name" value="T_SNARE"/>
    <property type="match status" value="2"/>
</dbReference>
<keyword evidence="2" id="KW-1003">Cell membrane</keyword>
<evidence type="ECO:0000259" key="3">
    <source>
        <dbReference type="PROSITE" id="PS50192"/>
    </source>
</evidence>
<reference evidence="4" key="1">
    <citation type="journal article" date="2023" name="G3 (Bethesda)">
        <title>A reference genome for the long-term kleptoplast-retaining sea slug Elysia crispata morphotype clarki.</title>
        <authorList>
            <person name="Eastman K.E."/>
            <person name="Pendleton A.L."/>
            <person name="Shaikh M.A."/>
            <person name="Suttiyut T."/>
            <person name="Ogas R."/>
            <person name="Tomko P."/>
            <person name="Gavelis G."/>
            <person name="Widhalm J.R."/>
            <person name="Wisecaver J.H."/>
        </authorList>
    </citation>
    <scope>NUCLEOTIDE SEQUENCE</scope>
    <source>
        <strain evidence="4">ECLA1</strain>
    </source>
</reference>
<dbReference type="Gene3D" id="1.10.287.950">
    <property type="entry name" value="Methyl-accepting chemotaxis protein"/>
    <property type="match status" value="1"/>
</dbReference>
<evidence type="ECO:0000256" key="2">
    <source>
        <dbReference type="ARBA" id="ARBA00022519"/>
    </source>
</evidence>
<evidence type="ECO:0000313" key="5">
    <source>
        <dbReference type="Proteomes" id="UP001283361"/>
    </source>
</evidence>
<accession>A0AAE1D256</accession>
<keyword evidence="2" id="KW-0997">Cell inner membrane</keyword>
<dbReference type="Proteomes" id="UP001283361">
    <property type="component" value="Unassembled WGS sequence"/>
</dbReference>
<dbReference type="AlphaFoldDB" id="A0AAE1D256"/>
<dbReference type="GO" id="GO:0005886">
    <property type="term" value="C:plasma membrane"/>
    <property type="evidence" value="ECO:0007669"/>
    <property type="project" value="UniProtKB-SubCell"/>
</dbReference>
<dbReference type="SUPFAM" id="SSF58104">
    <property type="entry name" value="Methyl-accepting chemotaxis protein (MCP) signaling domain"/>
    <property type="match status" value="1"/>
</dbReference>
<sequence>MQAGRGSDNSISMRVFRAVCGYNRQSRRLCATGREVRAPLCHMTLVIKPFQVKFSCAQNQKALHKIYCKRRAKADSVIIYCKLVWLAPHRVLTADFDIMFANFKSTRSVYSPANRHGTLSTVVCHSIIELCACFDKGGGRSGASGFRSALQRMRDLAFEALRHIRLLLSPDQSVEHAVMALPCPPYIPGWSRHSHLEASYRHVDSVARHVDSVARYVDSVARHVDSVARHVDSVARHVDSVARYVDSVARYVDSVARYVDSVARYVDSVARHVDSVARHVDSVARYVDSVARHVDSVARHVDSVARHVDSVARYVDSVARHVDSVARHVDSVARHVDSVARHVDSVARHVDSVARHVDSVARYVGGNIKVAKTARAVGNPGQIEAQYSA</sequence>